<proteinExistence type="predicted"/>
<protein>
    <recommendedName>
        <fullName evidence="1">Glycosyltransferase subfamily 4-like N-terminal domain-containing protein</fullName>
    </recommendedName>
</protein>
<gene>
    <name evidence="2" type="ORF">METZ01_LOCUS381556</name>
</gene>
<dbReference type="Gene3D" id="3.40.50.2000">
    <property type="entry name" value="Glycogen Phosphorylase B"/>
    <property type="match status" value="2"/>
</dbReference>
<reference evidence="2" key="1">
    <citation type="submission" date="2018-05" db="EMBL/GenBank/DDBJ databases">
        <authorList>
            <person name="Lanie J.A."/>
            <person name="Ng W.-L."/>
            <person name="Kazmierczak K.M."/>
            <person name="Andrzejewski T.M."/>
            <person name="Davidsen T.M."/>
            <person name="Wayne K.J."/>
            <person name="Tettelin H."/>
            <person name="Glass J.I."/>
            <person name="Rusch D."/>
            <person name="Podicherti R."/>
            <person name="Tsui H.-C.T."/>
            <person name="Winkler M.E."/>
        </authorList>
    </citation>
    <scope>NUCLEOTIDE SEQUENCE</scope>
</reference>
<evidence type="ECO:0000259" key="1">
    <source>
        <dbReference type="Pfam" id="PF13439"/>
    </source>
</evidence>
<dbReference type="InterPro" id="IPR028098">
    <property type="entry name" value="Glyco_trans_4-like_N"/>
</dbReference>
<dbReference type="Pfam" id="PF13439">
    <property type="entry name" value="Glyco_transf_4"/>
    <property type="match status" value="1"/>
</dbReference>
<accession>A0A382U412</accession>
<feature type="domain" description="Glycosyltransferase subfamily 4-like N-terminal" evidence="1">
    <location>
        <begin position="17"/>
        <end position="117"/>
    </location>
</feature>
<dbReference type="SUPFAM" id="SSF53756">
    <property type="entry name" value="UDP-Glycosyltransferase/glycogen phosphorylase"/>
    <property type="match status" value="1"/>
</dbReference>
<dbReference type="AlphaFoldDB" id="A0A382U412"/>
<sequence length="159" mass="18192">MEKLFFKRYKKSAITIFNKLLETHGLPDLVMIHSSLWAGGALGEILNKNDIPFVLTEHLKEFLIPNGFSTFQKNIIHNTYSMASQILLSSSSLKNAISKNFNTHKSKLNLLPNPVDENLFTLRKIPKINPQFIIVCISLFRPEKRIDLVLESFNNLVHS</sequence>
<organism evidence="2">
    <name type="scientific">marine metagenome</name>
    <dbReference type="NCBI Taxonomy" id="408172"/>
    <lineage>
        <taxon>unclassified sequences</taxon>
        <taxon>metagenomes</taxon>
        <taxon>ecological metagenomes</taxon>
    </lineage>
</organism>
<evidence type="ECO:0000313" key="2">
    <source>
        <dbReference type="EMBL" id="SVD28702.1"/>
    </source>
</evidence>
<dbReference type="EMBL" id="UINC01141141">
    <property type="protein sequence ID" value="SVD28702.1"/>
    <property type="molecule type" value="Genomic_DNA"/>
</dbReference>
<name>A0A382U412_9ZZZZ</name>
<feature type="non-terminal residue" evidence="2">
    <location>
        <position position="159"/>
    </location>
</feature>